<evidence type="ECO:0000256" key="2">
    <source>
        <dbReference type="ARBA" id="ARBA00022630"/>
    </source>
</evidence>
<dbReference type="RefSeq" id="WP_154332819.1">
    <property type="nucleotide sequence ID" value="NZ_VTFY01000003.1"/>
</dbReference>
<dbReference type="Gene3D" id="3.50.50.60">
    <property type="entry name" value="FAD/NAD(P)-binding domain"/>
    <property type="match status" value="2"/>
</dbReference>
<evidence type="ECO:0000313" key="8">
    <source>
        <dbReference type="Proteomes" id="UP000438093"/>
    </source>
</evidence>
<dbReference type="PROSITE" id="PS51318">
    <property type="entry name" value="TAT"/>
    <property type="match status" value="1"/>
</dbReference>
<dbReference type="SUPFAM" id="SSF51905">
    <property type="entry name" value="FAD/NAD(P)-binding domain"/>
    <property type="match status" value="1"/>
</dbReference>
<dbReference type="InterPro" id="IPR050315">
    <property type="entry name" value="FAD-oxidoreductase_2"/>
</dbReference>
<evidence type="ECO:0000256" key="1">
    <source>
        <dbReference type="ARBA" id="ARBA00001974"/>
    </source>
</evidence>
<keyword evidence="8" id="KW-1185">Reference proteome</keyword>
<evidence type="ECO:0000259" key="6">
    <source>
        <dbReference type="Pfam" id="PF00890"/>
    </source>
</evidence>
<dbReference type="AlphaFoldDB" id="A0A6N7RLY0"/>
<evidence type="ECO:0000256" key="3">
    <source>
        <dbReference type="ARBA" id="ARBA00022827"/>
    </source>
</evidence>
<dbReference type="Proteomes" id="UP000438093">
    <property type="component" value="Unassembled WGS sequence"/>
</dbReference>
<evidence type="ECO:0000313" key="7">
    <source>
        <dbReference type="EMBL" id="MRX81931.1"/>
    </source>
</evidence>
<dbReference type="GO" id="GO:0033765">
    <property type="term" value="F:steroid dehydrogenase activity, acting on the CH-CH group of donors"/>
    <property type="evidence" value="ECO:0007669"/>
    <property type="project" value="UniProtKB-ARBA"/>
</dbReference>
<dbReference type="InterPro" id="IPR003953">
    <property type="entry name" value="FAD-dep_OxRdtase_2_FAD-bd"/>
</dbReference>
<organism evidence="7 8">
    <name type="scientific">Eggerthella guodeyinii</name>
    <dbReference type="NCBI Taxonomy" id="2690837"/>
    <lineage>
        <taxon>Bacteria</taxon>
        <taxon>Bacillati</taxon>
        <taxon>Actinomycetota</taxon>
        <taxon>Coriobacteriia</taxon>
        <taxon>Eggerthellales</taxon>
        <taxon>Eggerthellaceae</taxon>
        <taxon>Eggerthella</taxon>
    </lineage>
</organism>
<protein>
    <submittedName>
        <fullName evidence="7">FAD-dependent oxidoreductase</fullName>
    </submittedName>
</protein>
<name>A0A6N7RLY0_9ACTN</name>
<comment type="caution">
    <text evidence="7">The sequence shown here is derived from an EMBL/GenBank/DDBJ whole genome shotgun (WGS) entry which is preliminary data.</text>
</comment>
<feature type="domain" description="FAD-dependent oxidoreductase 2 FAD-binding" evidence="6">
    <location>
        <begin position="66"/>
        <end position="516"/>
    </location>
</feature>
<dbReference type="InterPro" id="IPR036188">
    <property type="entry name" value="FAD/NAD-bd_sf"/>
</dbReference>
<feature type="compositionally biased region" description="Polar residues" evidence="5">
    <location>
        <begin position="40"/>
        <end position="62"/>
    </location>
</feature>
<dbReference type="PANTHER" id="PTHR43400">
    <property type="entry name" value="FUMARATE REDUCTASE"/>
    <property type="match status" value="1"/>
</dbReference>
<keyword evidence="2" id="KW-0285">Flavoprotein</keyword>
<dbReference type="Gene3D" id="3.90.700.10">
    <property type="entry name" value="Succinate dehydrogenase/fumarate reductase flavoprotein, catalytic domain"/>
    <property type="match status" value="1"/>
</dbReference>
<evidence type="ECO:0000256" key="5">
    <source>
        <dbReference type="SAM" id="MobiDB-lite"/>
    </source>
</evidence>
<comment type="cofactor">
    <cofactor evidence="1">
        <name>FAD</name>
        <dbReference type="ChEBI" id="CHEBI:57692"/>
    </cofactor>
</comment>
<evidence type="ECO:0000256" key="4">
    <source>
        <dbReference type="ARBA" id="ARBA00023002"/>
    </source>
</evidence>
<sequence length="538" mass="55489">MDESSKARGLSRRTFITGMSMGALGLAGMGLAGCAGEPNPNKQQADPSDSAEPSNSTGSPESLNADVCVIGAGPAGLTAAINAAEAGAQVLVIDQLEDIGVCGHSITAVGTPWQDEAGITMTPEDLVDFWATYDDPHLDRDLMLFVARESAATIAWLDEHGPTFVGVTVPPTNPFQEPMCTFVTTGGRDGKASYLDPLKATADALGIEFKFATTASGLVQDESGAVVGVTATGSDGHEVRIDARSTIIASGGFGSNTDLVRLYAPRTPNVGPVTGIANGFAVTVAPAIGAELVMPGGTQALFSNPGKAGPDHAGQGLFVDGDGRRFINENLYTFDRSAIAFKQGISRYYALYDEPTTSTLYGMPKDGFAAGVESGAVVTADTVEELAGKLGINAAALAATVEAYNGYCETGIDEEFGKPAARTGRVTDPDKANEYDPDVIEREFKLLNPLATPPFYAVSMVADSTYLTGTQGGLKINADAEVFSTNGTPLPGLFAAGEAANGQVFGYAYPQSGASLCLCFTLGRFAGASAAAYAVSTR</sequence>
<dbReference type="InterPro" id="IPR006311">
    <property type="entry name" value="TAT_signal"/>
</dbReference>
<gene>
    <name evidence="7" type="ORF">GJG86_05440</name>
</gene>
<dbReference type="EMBL" id="VTFY01000003">
    <property type="protein sequence ID" value="MRX81931.1"/>
    <property type="molecule type" value="Genomic_DNA"/>
</dbReference>
<dbReference type="Pfam" id="PF00890">
    <property type="entry name" value="FAD_binding_2"/>
    <property type="match status" value="1"/>
</dbReference>
<reference evidence="8" key="1">
    <citation type="submission" date="2019-08" db="EMBL/GenBank/DDBJ databases">
        <title>Arthrobacter sp. nov., isolated from plateau pika and Tibetan wild ass.</title>
        <authorList>
            <person name="Ge Y."/>
        </authorList>
    </citation>
    <scope>NUCLEOTIDE SEQUENCE [LARGE SCALE GENOMIC DNA]</scope>
    <source>
        <strain evidence="8">HF-4214</strain>
    </source>
</reference>
<accession>A0A6N7RLY0</accession>
<feature type="region of interest" description="Disordered" evidence="5">
    <location>
        <begin position="34"/>
        <end position="62"/>
    </location>
</feature>
<keyword evidence="3" id="KW-0274">FAD</keyword>
<dbReference type="SUPFAM" id="SSF56425">
    <property type="entry name" value="Succinate dehydrogenase/fumarate reductase flavoprotein, catalytic domain"/>
    <property type="match status" value="1"/>
</dbReference>
<dbReference type="PROSITE" id="PS51257">
    <property type="entry name" value="PROKAR_LIPOPROTEIN"/>
    <property type="match status" value="1"/>
</dbReference>
<keyword evidence="4" id="KW-0560">Oxidoreductase</keyword>
<proteinExistence type="predicted"/>
<dbReference type="PANTHER" id="PTHR43400:SF7">
    <property type="entry name" value="FAD-DEPENDENT OXIDOREDUCTASE 2 FAD BINDING DOMAIN-CONTAINING PROTEIN"/>
    <property type="match status" value="1"/>
</dbReference>
<dbReference type="InterPro" id="IPR027477">
    <property type="entry name" value="Succ_DH/fumarate_Rdtase_cat_sf"/>
</dbReference>
<dbReference type="PRINTS" id="PR00368">
    <property type="entry name" value="FADPNR"/>
</dbReference>